<dbReference type="RefSeq" id="WP_180305973.1">
    <property type="nucleotide sequence ID" value="NZ_CP058952.1"/>
</dbReference>
<reference evidence="1 2" key="1">
    <citation type="journal article" date="2016" name="Int. J. Syst. Evol. Microbiol.">
        <title>Chitinibacter fontanus sp. nov., isolated from a spring.</title>
        <authorList>
            <person name="Sheu S.Y."/>
            <person name="Li Y.S."/>
            <person name="Young C.C."/>
            <person name="Chen W.M."/>
        </authorList>
    </citation>
    <scope>NUCLEOTIDE SEQUENCE [LARGE SCALE GENOMIC DNA]</scope>
    <source>
        <strain evidence="1 2">STM-7</strain>
    </source>
</reference>
<organism evidence="1 2">
    <name type="scientific">Chitinibacter fontanus</name>
    <dbReference type="NCBI Taxonomy" id="1737446"/>
    <lineage>
        <taxon>Bacteria</taxon>
        <taxon>Pseudomonadati</taxon>
        <taxon>Pseudomonadota</taxon>
        <taxon>Betaproteobacteria</taxon>
        <taxon>Neisseriales</taxon>
        <taxon>Chitinibacteraceae</taxon>
        <taxon>Chitinibacter</taxon>
    </lineage>
</organism>
<evidence type="ECO:0000313" key="1">
    <source>
        <dbReference type="EMBL" id="QLI81866.1"/>
    </source>
</evidence>
<gene>
    <name evidence="1" type="ORF">HZU75_10125</name>
</gene>
<dbReference type="EMBL" id="CP058952">
    <property type="protein sequence ID" value="QLI81866.1"/>
    <property type="molecule type" value="Genomic_DNA"/>
</dbReference>
<dbReference type="AlphaFoldDB" id="A0A7D5ZE37"/>
<protein>
    <submittedName>
        <fullName evidence="1">Uncharacterized protein</fullName>
    </submittedName>
</protein>
<sequence>MQPNRRLNEFLPLKFANGQEIKQFSKPCVACGTMLHAKDMHGVARLVEDHIAIAAKAHCHACGADFGVACVINSQKQVKRVVLPRFLFSLYLRNLPLQNRETAPQAQVRHLPLPEERDAREDAAALARMMPPVSGVQPKEIVRAEETLGRFQEKPIPAWLILDGARFEFDRIAPDARIKEGEYLLDGCLIYRAS</sequence>
<keyword evidence="2" id="KW-1185">Reference proteome</keyword>
<evidence type="ECO:0000313" key="2">
    <source>
        <dbReference type="Proteomes" id="UP000510822"/>
    </source>
</evidence>
<dbReference type="Proteomes" id="UP000510822">
    <property type="component" value="Chromosome"/>
</dbReference>
<dbReference type="KEGG" id="cfon:HZU75_10125"/>
<proteinExistence type="predicted"/>
<accession>A0A7D5ZE37</accession>
<name>A0A7D5ZE37_9NEIS</name>